<name>A0ABY1RXH3_9GAMM</name>
<accession>A0ABY1RXH3</accession>
<dbReference type="SUPFAM" id="SSF75169">
    <property type="entry name" value="DsrEFH-like"/>
    <property type="match status" value="1"/>
</dbReference>
<evidence type="ECO:0000313" key="1">
    <source>
        <dbReference type="EMBL" id="SMR71609.1"/>
    </source>
</evidence>
<gene>
    <name evidence="1" type="ORF">SAMN04487964_102234</name>
</gene>
<dbReference type="RefSeq" id="WP_239039352.1">
    <property type="nucleotide sequence ID" value="NZ_BAAAEY010000001.1"/>
</dbReference>
<organism evidence="1 2">
    <name type="scientific">Marinobacterium sediminicola</name>
    <dbReference type="NCBI Taxonomy" id="518898"/>
    <lineage>
        <taxon>Bacteria</taxon>
        <taxon>Pseudomonadati</taxon>
        <taxon>Pseudomonadota</taxon>
        <taxon>Gammaproteobacteria</taxon>
        <taxon>Oceanospirillales</taxon>
        <taxon>Oceanospirillaceae</taxon>
        <taxon>Marinobacterium</taxon>
    </lineage>
</organism>
<comment type="caution">
    <text evidence="1">The sequence shown here is derived from an EMBL/GenBank/DDBJ whole genome shotgun (WGS) entry which is preliminary data.</text>
</comment>
<sequence length="99" mass="10917">MERLKVLVHAPTPDALQRAQANVRNLLKLEPNAEVELVVNGPAAAAVEIDDDDLLTRLVLCRNSLDKQNLTPQSEATVVAAAVQHLARRQQQGWSYIRA</sequence>
<protein>
    <submittedName>
        <fullName evidence="1">Intracellular sulfur oxidation protein, DsrE/DsrF family</fullName>
    </submittedName>
</protein>
<dbReference type="EMBL" id="FXWV01000002">
    <property type="protein sequence ID" value="SMR71609.1"/>
    <property type="molecule type" value="Genomic_DNA"/>
</dbReference>
<proteinExistence type="predicted"/>
<reference evidence="1 2" key="1">
    <citation type="submission" date="2017-05" db="EMBL/GenBank/DDBJ databases">
        <authorList>
            <person name="Varghese N."/>
            <person name="Submissions S."/>
        </authorList>
    </citation>
    <scope>NUCLEOTIDE SEQUENCE [LARGE SCALE GENOMIC DNA]</scope>
    <source>
        <strain evidence="1 2">CGMCC 1.7287</strain>
    </source>
</reference>
<dbReference type="Proteomes" id="UP001159257">
    <property type="component" value="Unassembled WGS sequence"/>
</dbReference>
<evidence type="ECO:0000313" key="2">
    <source>
        <dbReference type="Proteomes" id="UP001159257"/>
    </source>
</evidence>
<dbReference type="Gene3D" id="3.40.1260.10">
    <property type="entry name" value="DsrEFH-like"/>
    <property type="match status" value="1"/>
</dbReference>
<keyword evidence="2" id="KW-1185">Reference proteome</keyword>
<dbReference type="InterPro" id="IPR027396">
    <property type="entry name" value="DsrEFH-like"/>
</dbReference>